<sequence length="105" mass="11904">MNYKAYEAQRGLNQNQANRLHETYETPSPLSPILDVMATTWQRLQIVESRLYELQSALFGAEPACDTEYYSPEPSVQSLAKGAADKAMILEQIADEMITRLVHRS</sequence>
<organism evidence="1 2">
    <name type="scientific">Paenibacillus cellulosilyticus</name>
    <dbReference type="NCBI Taxonomy" id="375489"/>
    <lineage>
        <taxon>Bacteria</taxon>
        <taxon>Bacillati</taxon>
        <taxon>Bacillota</taxon>
        <taxon>Bacilli</taxon>
        <taxon>Bacillales</taxon>
        <taxon>Paenibacillaceae</taxon>
        <taxon>Paenibacillus</taxon>
    </lineage>
</organism>
<reference evidence="1 2" key="1">
    <citation type="submission" date="2018-05" db="EMBL/GenBank/DDBJ databases">
        <title>Genomic Encyclopedia of Type Strains, Phase III (KMG-III): the genomes of soil and plant-associated and newly described type strains.</title>
        <authorList>
            <person name="Whitman W."/>
        </authorList>
    </citation>
    <scope>NUCLEOTIDE SEQUENCE [LARGE SCALE GENOMIC DNA]</scope>
    <source>
        <strain evidence="1 2">CECT 5696</strain>
    </source>
</reference>
<evidence type="ECO:0000313" key="1">
    <source>
        <dbReference type="EMBL" id="PWV90249.1"/>
    </source>
</evidence>
<comment type="caution">
    <text evidence="1">The sequence shown here is derived from an EMBL/GenBank/DDBJ whole genome shotgun (WGS) entry which is preliminary data.</text>
</comment>
<name>A0A2V2YE36_9BACL</name>
<accession>A0A2V2YE36</accession>
<gene>
    <name evidence="1" type="ORF">DFQ01_14425</name>
</gene>
<dbReference type="RefSeq" id="WP_110047450.1">
    <property type="nucleotide sequence ID" value="NZ_CP054610.1"/>
</dbReference>
<protein>
    <submittedName>
        <fullName evidence="1">Uncharacterized protein</fullName>
    </submittedName>
</protein>
<evidence type="ECO:0000313" key="2">
    <source>
        <dbReference type="Proteomes" id="UP000246635"/>
    </source>
</evidence>
<keyword evidence="2" id="KW-1185">Reference proteome</keyword>
<proteinExistence type="predicted"/>
<dbReference type="AlphaFoldDB" id="A0A2V2YE36"/>
<dbReference type="Proteomes" id="UP000246635">
    <property type="component" value="Unassembled WGS sequence"/>
</dbReference>
<dbReference type="EMBL" id="QGTQ01000044">
    <property type="protein sequence ID" value="PWV90249.1"/>
    <property type="molecule type" value="Genomic_DNA"/>
</dbReference>